<evidence type="ECO:0000256" key="1">
    <source>
        <dbReference type="ARBA" id="ARBA00022679"/>
    </source>
</evidence>
<dbReference type="InterPro" id="IPR029044">
    <property type="entry name" value="Nucleotide-diphossugar_trans"/>
</dbReference>
<dbReference type="RefSeq" id="WP_311484359.1">
    <property type="nucleotide sequence ID" value="NZ_JAVRHP010000034.1"/>
</dbReference>
<accession>A0ABU3CV91</accession>
<sequence>MKIALLISTYNWPKALELVLKSAADQSSIPDEILIADDGSTEETAAVIEKFRQENLPLIHTWQEDRGFHKSAVLNKAVAKSSSDYIIQIDGDCVLHKDFMKDHLAMVRENVFLYGSRVNITAGALEEVMEKELYSFSFFSGLIKKRTRNIRIPAFRDTYRESNVFSSKVRGCNLSYWRKDFIEVNGYDEDMEGWGREDSEFVIRLLNKGIKGKRLRYGGIIYHLYHPENSRERLAENEKIQKLSIQRKIVRCKNGVEKYLK</sequence>
<dbReference type="InterPro" id="IPR001173">
    <property type="entry name" value="Glyco_trans_2-like"/>
</dbReference>
<organism evidence="4 5">
    <name type="scientific">Autumnicola edwardsiae</name>
    <dbReference type="NCBI Taxonomy" id="3075594"/>
    <lineage>
        <taxon>Bacteria</taxon>
        <taxon>Pseudomonadati</taxon>
        <taxon>Bacteroidota</taxon>
        <taxon>Flavobacteriia</taxon>
        <taxon>Flavobacteriales</taxon>
        <taxon>Flavobacteriaceae</taxon>
        <taxon>Autumnicola</taxon>
    </lineage>
</organism>
<dbReference type="PANTHER" id="PTHR43685:SF3">
    <property type="entry name" value="SLR2126 PROTEIN"/>
    <property type="match status" value="1"/>
</dbReference>
<dbReference type="CDD" id="cd06420">
    <property type="entry name" value="GT2_Chondriotin_Pol_N"/>
    <property type="match status" value="1"/>
</dbReference>
<feature type="domain" description="Glycosyltransferase 2-like" evidence="2">
    <location>
        <begin position="6"/>
        <end position="141"/>
    </location>
</feature>
<protein>
    <submittedName>
        <fullName evidence="4">Glycosyltransferase family 2 protein</fullName>
    </submittedName>
</protein>
<name>A0ABU3CV91_9FLAO</name>
<dbReference type="InterPro" id="IPR027791">
    <property type="entry name" value="Galactosyl_T_C"/>
</dbReference>
<keyword evidence="5" id="KW-1185">Reference proteome</keyword>
<keyword evidence="1" id="KW-0808">Transferase</keyword>
<evidence type="ECO:0000313" key="5">
    <source>
        <dbReference type="Proteomes" id="UP001248819"/>
    </source>
</evidence>
<evidence type="ECO:0000259" key="2">
    <source>
        <dbReference type="Pfam" id="PF00535"/>
    </source>
</evidence>
<proteinExistence type="predicted"/>
<comment type="caution">
    <text evidence="4">The sequence shown here is derived from an EMBL/GenBank/DDBJ whole genome shotgun (WGS) entry which is preliminary data.</text>
</comment>
<feature type="domain" description="Galactosyltransferase C-terminal" evidence="3">
    <location>
        <begin position="165"/>
        <end position="226"/>
    </location>
</feature>
<dbReference type="Pfam" id="PF00535">
    <property type="entry name" value="Glycos_transf_2"/>
    <property type="match status" value="1"/>
</dbReference>
<dbReference type="Proteomes" id="UP001248819">
    <property type="component" value="Unassembled WGS sequence"/>
</dbReference>
<dbReference type="EMBL" id="JAVRHP010000034">
    <property type="protein sequence ID" value="MDT0650158.1"/>
    <property type="molecule type" value="Genomic_DNA"/>
</dbReference>
<dbReference type="PANTHER" id="PTHR43685">
    <property type="entry name" value="GLYCOSYLTRANSFERASE"/>
    <property type="match status" value="1"/>
</dbReference>
<dbReference type="Gene3D" id="3.90.550.10">
    <property type="entry name" value="Spore Coat Polysaccharide Biosynthesis Protein SpsA, Chain A"/>
    <property type="match status" value="1"/>
</dbReference>
<reference evidence="4 5" key="1">
    <citation type="submission" date="2023-09" db="EMBL/GenBank/DDBJ databases">
        <authorList>
            <person name="Rey-Velasco X."/>
        </authorList>
    </citation>
    <scope>NUCLEOTIDE SEQUENCE [LARGE SCALE GENOMIC DNA]</scope>
    <source>
        <strain evidence="4 5">F297</strain>
    </source>
</reference>
<dbReference type="Pfam" id="PF02709">
    <property type="entry name" value="Glyco_transf_7C"/>
    <property type="match status" value="1"/>
</dbReference>
<evidence type="ECO:0000259" key="3">
    <source>
        <dbReference type="Pfam" id="PF02709"/>
    </source>
</evidence>
<dbReference type="SUPFAM" id="SSF53448">
    <property type="entry name" value="Nucleotide-diphospho-sugar transferases"/>
    <property type="match status" value="1"/>
</dbReference>
<dbReference type="InterPro" id="IPR050834">
    <property type="entry name" value="Glycosyltransf_2"/>
</dbReference>
<evidence type="ECO:0000313" key="4">
    <source>
        <dbReference type="EMBL" id="MDT0650158.1"/>
    </source>
</evidence>
<gene>
    <name evidence="4" type="ORF">RM529_08390</name>
</gene>